<dbReference type="AlphaFoldDB" id="A0A2D0KHD2"/>
<proteinExistence type="inferred from homology"/>
<comment type="similarity">
    <text evidence="1 2">Belongs to the phD/YefM antitoxin family.</text>
</comment>
<dbReference type="Proteomes" id="UP000222168">
    <property type="component" value="Unassembled WGS sequence"/>
</dbReference>
<evidence type="ECO:0000256" key="2">
    <source>
        <dbReference type="RuleBase" id="RU362080"/>
    </source>
</evidence>
<accession>A0A2D0KHD2</accession>
<dbReference type="OrthoDB" id="9800503at2"/>
<dbReference type="NCBIfam" id="TIGR01552">
    <property type="entry name" value="phd_fam"/>
    <property type="match status" value="1"/>
</dbReference>
<evidence type="ECO:0000313" key="4">
    <source>
        <dbReference type="Proteomes" id="UP000222168"/>
    </source>
</evidence>
<evidence type="ECO:0000256" key="1">
    <source>
        <dbReference type="ARBA" id="ARBA00009981"/>
    </source>
</evidence>
<reference evidence="3 4" key="1">
    <citation type="journal article" date="2017" name="Nat. Microbiol.">
        <title>Natural product diversity associated with the nematode symbionts Photorhabdus and Xenorhabdus.</title>
        <authorList>
            <person name="Tobias N.J."/>
            <person name="Wolff H."/>
            <person name="Djahanschiri B."/>
            <person name="Grundmann F."/>
            <person name="Kronenwerth M."/>
            <person name="Shi Y.M."/>
            <person name="Simonyi S."/>
            <person name="Grun P."/>
            <person name="Shapiro-Ilan D."/>
            <person name="Pidot S.J."/>
            <person name="Stinear T.P."/>
            <person name="Ebersberger I."/>
            <person name="Bode H.B."/>
        </authorList>
    </citation>
    <scope>NUCLEOTIDE SEQUENCE [LARGE SCALE GENOMIC DNA]</scope>
    <source>
        <strain evidence="3 4">DSM 22670</strain>
    </source>
</reference>
<dbReference type="InterPro" id="IPR036165">
    <property type="entry name" value="YefM-like_sf"/>
</dbReference>
<dbReference type="SUPFAM" id="SSF143120">
    <property type="entry name" value="YefM-like"/>
    <property type="match status" value="1"/>
</dbReference>
<dbReference type="RefSeq" id="WP_099117759.1">
    <property type="nucleotide sequence ID" value="NZ_NJAK01000001.1"/>
</dbReference>
<gene>
    <name evidence="3" type="ORF">Xish_02052</name>
</gene>
<dbReference type="Gene3D" id="3.40.1620.10">
    <property type="entry name" value="YefM-like domain"/>
    <property type="match status" value="1"/>
</dbReference>
<dbReference type="InterPro" id="IPR006442">
    <property type="entry name" value="Antitoxin_Phd/YefM"/>
</dbReference>
<organism evidence="3 4">
    <name type="scientific">Xenorhabdus ishibashii</name>
    <dbReference type="NCBI Taxonomy" id="1034471"/>
    <lineage>
        <taxon>Bacteria</taxon>
        <taxon>Pseudomonadati</taxon>
        <taxon>Pseudomonadota</taxon>
        <taxon>Gammaproteobacteria</taxon>
        <taxon>Enterobacterales</taxon>
        <taxon>Morganellaceae</taxon>
        <taxon>Xenorhabdus</taxon>
    </lineage>
</organism>
<name>A0A2D0KHD2_9GAMM</name>
<protein>
    <recommendedName>
        <fullName evidence="2">Antitoxin</fullName>
    </recommendedName>
</protein>
<dbReference type="Pfam" id="PF02604">
    <property type="entry name" value="PhdYeFM_antitox"/>
    <property type="match status" value="1"/>
</dbReference>
<keyword evidence="4" id="KW-1185">Reference proteome</keyword>
<sequence length="96" mass="10581">MEKVNICDAKTNLSKIIRKVARTGDPVVIAKNGHALVKVIAYREEKPKCKLGFLKGKGRVPDNFDDMNSAEIVDMFEGKYSLEPNNVISSNASSIN</sequence>
<dbReference type="EMBL" id="NJAK01000001">
    <property type="protein sequence ID" value="PHM62833.1"/>
    <property type="molecule type" value="Genomic_DNA"/>
</dbReference>
<comment type="function">
    <text evidence="2">Antitoxin component of a type II toxin-antitoxin (TA) system.</text>
</comment>
<comment type="caution">
    <text evidence="3">The sequence shown here is derived from an EMBL/GenBank/DDBJ whole genome shotgun (WGS) entry which is preliminary data.</text>
</comment>
<evidence type="ECO:0000313" key="3">
    <source>
        <dbReference type="EMBL" id="PHM62833.1"/>
    </source>
</evidence>